<keyword evidence="1" id="KW-0472">Membrane</keyword>
<dbReference type="RefSeq" id="WP_012777545.1">
    <property type="nucleotide sequence ID" value="NC_012968.1"/>
</dbReference>
<sequence length="247" mass="28737">MDIALIFLGKIVAYGGGSAAIAFLLYKNLGEKWLDSKFKEQLERQRHEQATELSRLKIEIDSMLSAVIKIQEKEFDTLPKAWSLLDEAYKHLASFSSPMQQYPDLDRMDNDRLEEYLQSSALTDVDKKKIKAAPKKLDVFTNIDFWRRLHECRKAIFAYQDYVEKNGIFLPAAIKKDFVDIARLLRNTMVTKQVGHEANDWEMQSKSWESLTKEIDPLRESLETLIHARLHEHGTVKNSDIRFSRTK</sequence>
<feature type="transmembrane region" description="Helical" evidence="1">
    <location>
        <begin position="6"/>
        <end position="26"/>
    </location>
</feature>
<name>C6WYW3_METML</name>
<reference evidence="2 3" key="2">
    <citation type="journal article" date="2011" name="J. Bacteriol.">
        <title>Genomes of three methylotrophs from a single niche uncover genetic and metabolic divergence of Methylophilaceae.</title>
        <authorList>
            <person name="Lapidus A."/>
            <person name="Clum A."/>
            <person name="Labutti K."/>
            <person name="Kaluzhnaya M.G."/>
            <person name="Lim S."/>
            <person name="Beck D.A."/>
            <person name="Glavina Del Rio T."/>
            <person name="Nolan M."/>
            <person name="Mavromatis K."/>
            <person name="Huntemann M."/>
            <person name="Lucas S."/>
            <person name="Lidstrom M.E."/>
            <person name="Ivanova N."/>
            <person name="Chistoserdova L."/>
        </authorList>
    </citation>
    <scope>NUCLEOTIDE SEQUENCE [LARGE SCALE GENOMIC DNA]</scope>
    <source>
        <strain evidence="3">JLW8 / ATCC BAA-1282 / DSM 17540</strain>
    </source>
</reference>
<reference evidence="3" key="1">
    <citation type="submission" date="2009-07" db="EMBL/GenBank/DDBJ databases">
        <title>Complete sequence of Methylotenera mobilis JLW8.</title>
        <authorList>
            <consortium name="US DOE Joint Genome Institute"/>
            <person name="Lucas S."/>
            <person name="Copeland A."/>
            <person name="Lapidus A."/>
            <person name="Glavina del Rio T."/>
            <person name="Tice H."/>
            <person name="Bruce D."/>
            <person name="Goodwin L."/>
            <person name="Pitluck S."/>
            <person name="LaButti K.M."/>
            <person name="Clum A."/>
            <person name="Larimer F."/>
            <person name="Land M."/>
            <person name="Hauser L."/>
            <person name="Kyrpides N."/>
            <person name="Mikhailova N."/>
            <person name="Kayluzhnaya M."/>
            <person name="Chistoserdova L."/>
        </authorList>
    </citation>
    <scope>NUCLEOTIDE SEQUENCE [LARGE SCALE GENOMIC DNA]</scope>
    <source>
        <strain evidence="3">JLW8 / ATCC BAA-1282 / DSM 17540</strain>
    </source>
</reference>
<dbReference type="OrthoDB" id="6148995at2"/>
<dbReference type="AlphaFoldDB" id="C6WYW3"/>
<evidence type="ECO:0000256" key="1">
    <source>
        <dbReference type="SAM" id="Phobius"/>
    </source>
</evidence>
<keyword evidence="1" id="KW-1133">Transmembrane helix</keyword>
<evidence type="ECO:0000313" key="3">
    <source>
        <dbReference type="Proteomes" id="UP000002742"/>
    </source>
</evidence>
<accession>C6WYW3</accession>
<protein>
    <submittedName>
        <fullName evidence="2">Uncharacterized protein</fullName>
    </submittedName>
</protein>
<keyword evidence="3" id="KW-1185">Reference proteome</keyword>
<keyword evidence="1" id="KW-0812">Transmembrane</keyword>
<gene>
    <name evidence="2" type="ordered locus">Mmol_0178</name>
</gene>
<dbReference type="Proteomes" id="UP000002742">
    <property type="component" value="Chromosome"/>
</dbReference>
<dbReference type="HOGENOM" id="CLU_1234198_0_0_4"/>
<dbReference type="KEGG" id="mmb:Mmol_0178"/>
<dbReference type="EMBL" id="CP001672">
    <property type="protein sequence ID" value="ACT47088.1"/>
    <property type="molecule type" value="Genomic_DNA"/>
</dbReference>
<proteinExistence type="predicted"/>
<evidence type="ECO:0000313" key="2">
    <source>
        <dbReference type="EMBL" id="ACT47088.1"/>
    </source>
</evidence>
<dbReference type="eggNOG" id="ENOG5031CWU">
    <property type="taxonomic scope" value="Bacteria"/>
</dbReference>
<organism evidence="2 3">
    <name type="scientific">Methylotenera mobilis (strain JLW8 / ATCC BAA-1282 / DSM 17540)</name>
    <dbReference type="NCBI Taxonomy" id="583345"/>
    <lineage>
        <taxon>Bacteria</taxon>
        <taxon>Pseudomonadati</taxon>
        <taxon>Pseudomonadota</taxon>
        <taxon>Betaproteobacteria</taxon>
        <taxon>Nitrosomonadales</taxon>
        <taxon>Methylophilaceae</taxon>
        <taxon>Methylotenera</taxon>
    </lineage>
</organism>